<evidence type="ECO:0000313" key="3">
    <source>
        <dbReference type="EMBL" id="MBB5144356.1"/>
    </source>
</evidence>
<dbReference type="GO" id="GO:0005975">
    <property type="term" value="P:carbohydrate metabolic process"/>
    <property type="evidence" value="ECO:0007669"/>
    <property type="project" value="InterPro"/>
</dbReference>
<feature type="compositionally biased region" description="Low complexity" evidence="1">
    <location>
        <begin position="50"/>
        <end position="69"/>
    </location>
</feature>
<dbReference type="EMBL" id="JACHGO010000007">
    <property type="protein sequence ID" value="MBB5144356.1"/>
    <property type="molecule type" value="Genomic_DNA"/>
</dbReference>
<dbReference type="Proteomes" id="UP000539075">
    <property type="component" value="Unassembled WGS sequence"/>
</dbReference>
<dbReference type="Gene3D" id="1.20.141.10">
    <property type="entry name" value="Chitosanase, subunit A, domain 1"/>
    <property type="match status" value="1"/>
</dbReference>
<feature type="region of interest" description="Disordered" evidence="1">
    <location>
        <begin position="1"/>
        <end position="71"/>
    </location>
</feature>
<dbReference type="GO" id="GO:0016977">
    <property type="term" value="F:chitosanase activity"/>
    <property type="evidence" value="ECO:0007669"/>
    <property type="project" value="InterPro"/>
</dbReference>
<name>A0A7W8C2H1_9BACT</name>
<dbReference type="RefSeq" id="WP_183721146.1">
    <property type="nucleotide sequence ID" value="NZ_JACHGO010000007.1"/>
</dbReference>
<evidence type="ECO:0000259" key="2">
    <source>
        <dbReference type="Pfam" id="PF21277"/>
    </source>
</evidence>
<organism evidence="3 4">
    <name type="scientific">Desulfovibrio intestinalis</name>
    <dbReference type="NCBI Taxonomy" id="58621"/>
    <lineage>
        <taxon>Bacteria</taxon>
        <taxon>Pseudomonadati</taxon>
        <taxon>Thermodesulfobacteriota</taxon>
        <taxon>Desulfovibrionia</taxon>
        <taxon>Desulfovibrionales</taxon>
        <taxon>Desulfovibrionaceae</taxon>
        <taxon>Desulfovibrio</taxon>
    </lineage>
</organism>
<accession>A0A7W8C2H1</accession>
<proteinExistence type="predicted"/>
<comment type="caution">
    <text evidence="3">The sequence shown here is derived from an EMBL/GenBank/DDBJ whole genome shotgun (WGS) entry which is preliminary data.</text>
</comment>
<sequence>MALSNFLIRPPTEAQQNQSVGQRRAASATAPGGSSFAAVMQGQARQAEDAAQPQQVAQNQGAQAPAAAGMPVNFTSGQMPARNMVLAGRSPSDLMRTQVFNKAQTDLRQTQAIEGLMQSVSGGGSTLDLARSMGTARQLRSMTSAIGDKMGGLSVSDFIHSRTQGQSKPRQARSKASAEEMEMGKLSAQFESGRDGVAAVGYDRNGGTSYGKYQVSSRAGSLGDFLDFLDNEAPDISKRLRASGPGNTGSRKGAMPDTWRAIASEQPERFEDLQEAYVRESHYKPAVEAIAQRTSLDADKLSTAVREVIWSTAVQHGPTGAARIFARADGMSGSPNDPGYERKLITNVYKVRSGQFGSSTSEVQAAVQNRFRQERTLALNLLDDGHKSNLA</sequence>
<dbReference type="AlphaFoldDB" id="A0A7W8C2H1"/>
<dbReference type="InterPro" id="IPR023099">
    <property type="entry name" value="Glyco_hydro_46_N"/>
</dbReference>
<dbReference type="Pfam" id="PF21277">
    <property type="entry name" value="T6SS_VgrG3-like_C"/>
    <property type="match status" value="1"/>
</dbReference>
<reference evidence="3 4" key="1">
    <citation type="submission" date="2020-08" db="EMBL/GenBank/DDBJ databases">
        <title>Genomic Encyclopedia of Type Strains, Phase IV (KMG-IV): sequencing the most valuable type-strain genomes for metagenomic binning, comparative biology and taxonomic classification.</title>
        <authorList>
            <person name="Goeker M."/>
        </authorList>
    </citation>
    <scope>NUCLEOTIDE SEQUENCE [LARGE SCALE GENOMIC DNA]</scope>
    <source>
        <strain evidence="3 4">DSM 11275</strain>
    </source>
</reference>
<feature type="region of interest" description="Disordered" evidence="1">
    <location>
        <begin position="159"/>
        <end position="182"/>
    </location>
</feature>
<feature type="domain" description="Type VI secretion system spike protein VgrG3-like C-terminal" evidence="2">
    <location>
        <begin position="183"/>
        <end position="375"/>
    </location>
</feature>
<evidence type="ECO:0000256" key="1">
    <source>
        <dbReference type="SAM" id="MobiDB-lite"/>
    </source>
</evidence>
<dbReference type="InterPro" id="IPR049073">
    <property type="entry name" value="T6SS_VgrG3-like_C"/>
</dbReference>
<evidence type="ECO:0000313" key="4">
    <source>
        <dbReference type="Proteomes" id="UP000539075"/>
    </source>
</evidence>
<keyword evidence="4" id="KW-1185">Reference proteome</keyword>
<dbReference type="InterPro" id="IPR023346">
    <property type="entry name" value="Lysozyme-like_dom_sf"/>
</dbReference>
<gene>
    <name evidence="3" type="ORF">HNQ38_002467</name>
</gene>
<protein>
    <recommendedName>
        <fullName evidence="2">Type VI secretion system spike protein VgrG3-like C-terminal domain-containing protein</fullName>
    </recommendedName>
</protein>
<dbReference type="Gene3D" id="3.30.386.10">
    <property type="entry name" value="Chitosanase, subunit A, domain 2"/>
    <property type="match status" value="1"/>
</dbReference>
<dbReference type="SUPFAM" id="SSF53955">
    <property type="entry name" value="Lysozyme-like"/>
    <property type="match status" value="1"/>
</dbReference>